<dbReference type="KEGG" id="bfa:Bfae_21470"/>
<dbReference type="Gene3D" id="1.10.287.1060">
    <property type="entry name" value="ESAT-6-like"/>
    <property type="match status" value="1"/>
</dbReference>
<evidence type="ECO:0008006" key="5">
    <source>
        <dbReference type="Google" id="ProtNLM"/>
    </source>
</evidence>
<dbReference type="eggNOG" id="ENOG5031E0E">
    <property type="taxonomic scope" value="Bacteria"/>
</dbReference>
<name>C7MEE4_BRAFD</name>
<dbReference type="InterPro" id="IPR029013">
    <property type="entry name" value="HP0062-like_sf"/>
</dbReference>
<evidence type="ECO:0000313" key="4">
    <source>
        <dbReference type="Proteomes" id="UP000001919"/>
    </source>
</evidence>
<accession>C7MEE4</accession>
<dbReference type="KEGG" id="bfa:Bfae_21490"/>
<evidence type="ECO:0000313" key="2">
    <source>
        <dbReference type="EMBL" id="ACU85951.1"/>
    </source>
</evidence>
<dbReference type="PATRIC" id="fig|446465.5.peg.2129"/>
<dbReference type="EMBL" id="CP001643">
    <property type="protein sequence ID" value="ACU85951.1"/>
    <property type="molecule type" value="Genomic_DNA"/>
</dbReference>
<protein>
    <recommendedName>
        <fullName evidence="5">WXG100 family type VII secretion target</fullName>
    </recommendedName>
</protein>
<sequence>MAAEVGSGGWASCHEEMEGTMKKGMTPESVEQMGQQIQQVGEDAQRIFQQIADRVQSFDWTGEDRDRYVSEFSDALGQMVQQVVQQCGDFSNRASQNASQQREASS</sequence>
<reference evidence="2 4" key="1">
    <citation type="journal article" date="2009" name="Stand. Genomic Sci.">
        <title>Complete genome sequence of Brachybacterium faecium type strain (Schefferle 6-10).</title>
        <authorList>
            <person name="Lapidus A."/>
            <person name="Pukall R."/>
            <person name="Labuttii K."/>
            <person name="Copeland A."/>
            <person name="Del Rio T.G."/>
            <person name="Nolan M."/>
            <person name="Chen F."/>
            <person name="Lucas S."/>
            <person name="Tice H."/>
            <person name="Cheng J.F."/>
            <person name="Bruce D."/>
            <person name="Goodwin L."/>
            <person name="Pitluck S."/>
            <person name="Rohde M."/>
            <person name="Goker M."/>
            <person name="Pati A."/>
            <person name="Ivanova N."/>
            <person name="Mavrommatis K."/>
            <person name="Chen A."/>
            <person name="Palaniappan K."/>
            <person name="D'haeseleer P."/>
            <person name="Chain P."/>
            <person name="Bristow J."/>
            <person name="Eisen J.A."/>
            <person name="Markowitz V."/>
            <person name="Hugenholtz P."/>
            <person name="Kyrpides N.C."/>
            <person name="Klenk H.P."/>
        </authorList>
    </citation>
    <scope>NUCLEOTIDE SEQUENCE [LARGE SCALE GENOMIC DNA]</scope>
    <source>
        <strain evidence="4">ATCC 43885 / DSM 4810 / JCM 11609 / LMG 19847 / NBRC 14762 / NCIMB 9860 / 6-10</strain>
        <strain evidence="2">DSM 4810</strain>
    </source>
</reference>
<gene>
    <name evidence="2" type="ordered locus">Bfae_21470</name>
    <name evidence="3" type="ordered locus">Bfae_21490</name>
</gene>
<evidence type="ECO:0000313" key="3">
    <source>
        <dbReference type="EMBL" id="ACU85953.1"/>
    </source>
</evidence>
<evidence type="ECO:0000256" key="1">
    <source>
        <dbReference type="SAM" id="MobiDB-lite"/>
    </source>
</evidence>
<proteinExistence type="predicted"/>
<dbReference type="OrthoDB" id="4794112at2"/>
<feature type="region of interest" description="Disordered" evidence="1">
    <location>
        <begin position="1"/>
        <end position="35"/>
    </location>
</feature>
<keyword evidence="4" id="KW-1185">Reference proteome</keyword>
<reference evidence="2" key="2">
    <citation type="submission" date="2009-05" db="EMBL/GenBank/DDBJ databases">
        <title>The complete genome of Brachybacterium faecium DSM 4810.</title>
        <authorList>
            <consortium name="US DOE Joint Genome Institute (JGI-PGF)"/>
            <person name="Lucas S."/>
            <person name="Copeland A."/>
            <person name="Lapidus A."/>
            <person name="Glavina del Rio T."/>
            <person name="Dalin E."/>
            <person name="Tice H."/>
            <person name="Bruce D."/>
            <person name="Goodwin L."/>
            <person name="Pitluck S."/>
            <person name="Kyrpides N."/>
            <person name="Mavromatis K."/>
            <person name="Ivanova N."/>
            <person name="Brettin T."/>
            <person name="Detter J.C."/>
            <person name="Han C."/>
            <person name="Larimer F."/>
            <person name="Land M."/>
            <person name="Hauser L."/>
            <person name="Markowitz V."/>
            <person name="Cheng J.-F."/>
            <person name="Hugenholtz P."/>
            <person name="Woyke T."/>
            <person name="Wu D."/>
            <person name="Pukall R."/>
            <person name="Klenk H.-P."/>
            <person name="Eisen J.A."/>
        </authorList>
    </citation>
    <scope>NUCLEOTIDE SEQUENCE</scope>
    <source>
        <strain>DSM 4810</strain>
    </source>
</reference>
<dbReference type="AlphaFoldDB" id="C7MEE4"/>
<dbReference type="HOGENOM" id="CLU_177796_0_0_11"/>
<dbReference type="SUPFAM" id="SSF158414">
    <property type="entry name" value="HP0062-like"/>
    <property type="match status" value="1"/>
</dbReference>
<organism evidence="2 4">
    <name type="scientific">Brachybacterium faecium (strain ATCC 43885 / DSM 4810 / JCM 11609 / LMG 19847 / NBRC 14762 / NCIMB 9860 / 6-10)</name>
    <dbReference type="NCBI Taxonomy" id="446465"/>
    <lineage>
        <taxon>Bacteria</taxon>
        <taxon>Bacillati</taxon>
        <taxon>Actinomycetota</taxon>
        <taxon>Actinomycetes</taxon>
        <taxon>Micrococcales</taxon>
        <taxon>Dermabacteraceae</taxon>
        <taxon>Brachybacterium</taxon>
    </lineage>
</organism>
<dbReference type="Proteomes" id="UP000001919">
    <property type="component" value="Chromosome"/>
</dbReference>
<dbReference type="EMBL" id="CP001643">
    <property type="protein sequence ID" value="ACU85953.1"/>
    <property type="molecule type" value="Genomic_DNA"/>
</dbReference>